<name>A0A6H1Q2E0_9PROT</name>
<proteinExistence type="inferred from homology"/>
<organism evidence="4 5">
    <name type="scientific">Candidatus Pelagibacter giovannonii</name>
    <dbReference type="NCBI Taxonomy" id="2563896"/>
    <lineage>
        <taxon>Bacteria</taxon>
        <taxon>Pseudomonadati</taxon>
        <taxon>Pseudomonadota</taxon>
        <taxon>Alphaproteobacteria</taxon>
        <taxon>Candidatus Pelagibacterales</taxon>
        <taxon>Candidatus Pelagibacteraceae</taxon>
        <taxon>Candidatus Pelagibacter</taxon>
    </lineage>
</organism>
<dbReference type="AlphaFoldDB" id="A0A6H1Q2E0"/>
<evidence type="ECO:0000313" key="4">
    <source>
        <dbReference type="EMBL" id="QIZ21087.1"/>
    </source>
</evidence>
<dbReference type="Pfam" id="PF00685">
    <property type="entry name" value="Sulfotransfer_1"/>
    <property type="match status" value="1"/>
</dbReference>
<dbReference type="Proteomes" id="UP000501094">
    <property type="component" value="Chromosome"/>
</dbReference>
<evidence type="ECO:0000256" key="2">
    <source>
        <dbReference type="ARBA" id="ARBA00022679"/>
    </source>
</evidence>
<keyword evidence="2 4" id="KW-0808">Transferase</keyword>
<protein>
    <submittedName>
        <fullName evidence="4">Sulfotransferase</fullName>
    </submittedName>
</protein>
<evidence type="ECO:0000256" key="1">
    <source>
        <dbReference type="ARBA" id="ARBA00005771"/>
    </source>
</evidence>
<dbReference type="PANTHER" id="PTHR11783">
    <property type="entry name" value="SULFOTRANSFERASE SULT"/>
    <property type="match status" value="1"/>
</dbReference>
<evidence type="ECO:0000259" key="3">
    <source>
        <dbReference type="Pfam" id="PF00685"/>
    </source>
</evidence>
<dbReference type="Gene3D" id="3.40.50.300">
    <property type="entry name" value="P-loop containing nucleotide triphosphate hydrolases"/>
    <property type="match status" value="1"/>
</dbReference>
<comment type="similarity">
    <text evidence="1">Belongs to the sulfotransferase 1 family.</text>
</comment>
<dbReference type="SUPFAM" id="SSF52540">
    <property type="entry name" value="P-loop containing nucleoside triphosphate hydrolases"/>
    <property type="match status" value="1"/>
</dbReference>
<sequence length="281" mass="33621">MIIWIASYPKSGNTYLRSFLASYYYSEDGNFDFDQLLKIHQFPNIKFSNFEPKTKKEASKNWMFNQNAFFNKDKLNLVKTHNCLYPYEENNFTSKNQTLGAIYIVRDPRNLITSLTHHYVIDYKEAIEKMTDENCSLLEKSYNKDYSNFTYLNSWSNHYKSWKNNSEFKTLFIKYEDLKENKIEIFKKIIFFINEVTGDNKKIDEKKFSNAIKTTSFSNLKNKELNEGFEESVYSNKTGKKINFFNLGFNNRWQKILPLETKNKTNEIFKEDLLELDYPYV</sequence>
<dbReference type="InterPro" id="IPR000863">
    <property type="entry name" value="Sulfotransferase_dom"/>
</dbReference>
<keyword evidence="5" id="KW-1185">Reference proteome</keyword>
<evidence type="ECO:0000313" key="5">
    <source>
        <dbReference type="Proteomes" id="UP000501094"/>
    </source>
</evidence>
<accession>A0A6H1Q2E0</accession>
<reference evidence="4 5" key="1">
    <citation type="journal article" date="2020" name="Nat. Microbiol.">
        <title>Lysogenic host-virus interactions in SAR11 marine bacteria.</title>
        <authorList>
            <person name="Morris R.M."/>
            <person name="Cain K.R."/>
            <person name="Hvorecny K.L."/>
            <person name="Kollman J.M."/>
        </authorList>
    </citation>
    <scope>NUCLEOTIDE SEQUENCE [LARGE SCALE GENOMIC DNA]</scope>
    <source>
        <strain evidence="4 5">NP1</strain>
    </source>
</reference>
<dbReference type="EMBL" id="CP038852">
    <property type="protein sequence ID" value="QIZ21087.1"/>
    <property type="molecule type" value="Genomic_DNA"/>
</dbReference>
<feature type="domain" description="Sulfotransferase" evidence="3">
    <location>
        <begin position="3"/>
        <end position="273"/>
    </location>
</feature>
<dbReference type="KEGG" id="peg:E5R92_04755"/>
<dbReference type="InterPro" id="IPR027417">
    <property type="entry name" value="P-loop_NTPase"/>
</dbReference>
<gene>
    <name evidence="4" type="ORF">E5R92_04755</name>
</gene>
<dbReference type="GO" id="GO:0008146">
    <property type="term" value="F:sulfotransferase activity"/>
    <property type="evidence" value="ECO:0007669"/>
    <property type="project" value="InterPro"/>
</dbReference>